<keyword evidence="5" id="KW-0046">Antibiotic resistance</keyword>
<evidence type="ECO:0000313" key="9">
    <source>
        <dbReference type="Proteomes" id="UP000317378"/>
    </source>
</evidence>
<evidence type="ECO:0000256" key="2">
    <source>
        <dbReference type="ARBA" id="ARBA00022692"/>
    </source>
</evidence>
<keyword evidence="3 6" id="KW-1133">Transmembrane helix</keyword>
<evidence type="ECO:0000256" key="3">
    <source>
        <dbReference type="ARBA" id="ARBA00022989"/>
    </source>
</evidence>
<evidence type="ECO:0000313" key="8">
    <source>
        <dbReference type="EMBL" id="TPQ17026.1"/>
    </source>
</evidence>
<comment type="similarity">
    <text evidence="6">Belongs to the ABC-2 integral membrane protein family.</text>
</comment>
<dbReference type="PIRSF" id="PIRSF006648">
    <property type="entry name" value="DrrB"/>
    <property type="match status" value="1"/>
</dbReference>
<dbReference type="GO" id="GO:0140359">
    <property type="term" value="F:ABC-type transporter activity"/>
    <property type="evidence" value="ECO:0007669"/>
    <property type="project" value="InterPro"/>
</dbReference>
<dbReference type="PROSITE" id="PS51012">
    <property type="entry name" value="ABC_TM2"/>
    <property type="match status" value="1"/>
</dbReference>
<keyword evidence="6" id="KW-1003">Cell membrane</keyword>
<comment type="subcellular location">
    <subcellularLocation>
        <location evidence="6">Cell membrane</location>
        <topology evidence="6">Multi-pass membrane protein</topology>
    </subcellularLocation>
    <subcellularLocation>
        <location evidence="1">Membrane</location>
        <topology evidence="1">Multi-pass membrane protein</topology>
    </subcellularLocation>
</comment>
<dbReference type="GO" id="GO:0043190">
    <property type="term" value="C:ATP-binding cassette (ABC) transporter complex"/>
    <property type="evidence" value="ECO:0007669"/>
    <property type="project" value="InterPro"/>
</dbReference>
<dbReference type="PANTHER" id="PTHR43229:SF2">
    <property type="entry name" value="NODULATION PROTEIN J"/>
    <property type="match status" value="1"/>
</dbReference>
<dbReference type="EMBL" id="VCHX02000313">
    <property type="protein sequence ID" value="TPQ17026.1"/>
    <property type="molecule type" value="Genomic_DNA"/>
</dbReference>
<keyword evidence="4 6" id="KW-0472">Membrane</keyword>
<keyword evidence="2 6" id="KW-0812">Transmembrane</keyword>
<feature type="transmembrane region" description="Helical" evidence="6">
    <location>
        <begin position="73"/>
        <end position="98"/>
    </location>
</feature>
<sequence length="281" mass="31007">MTTTTVRARGERTGERLPGAWELGLQRGAIEIKQFFRQRDQVMFTFAFPVVFLFLFASIFSDDVEGAGITASQLYVPAMMAAGLMSTSFQSLGISIAIERDEKVLRRLRGTPMPPAAYFLGKIWLVLVTGFLETAILLAVGTTLYDVDLPSDMGKWFDLGWIFVLGLTACALLGIAISSVPKSAKSATSVVVLPFLVLQFISGVYIPVDSIPDWMVTISALFPLKWMCQGLRGVFLPESSRVLEQAGEWEFGRVALVLAAWCVAGLLLCLMTFRWKTRRDG</sequence>
<accession>A0A505DCQ6</accession>
<dbReference type="PANTHER" id="PTHR43229">
    <property type="entry name" value="NODULATION PROTEIN J"/>
    <property type="match status" value="1"/>
</dbReference>
<evidence type="ECO:0000256" key="5">
    <source>
        <dbReference type="ARBA" id="ARBA00023251"/>
    </source>
</evidence>
<dbReference type="InterPro" id="IPR051784">
    <property type="entry name" value="Nod_factor_ABC_transporter"/>
</dbReference>
<feature type="transmembrane region" description="Helical" evidence="6">
    <location>
        <begin position="42"/>
        <end position="61"/>
    </location>
</feature>
<dbReference type="InterPro" id="IPR047817">
    <property type="entry name" value="ABC2_TM_bact-type"/>
</dbReference>
<feature type="domain" description="ABC transmembrane type-2" evidence="7">
    <location>
        <begin position="40"/>
        <end position="276"/>
    </location>
</feature>
<dbReference type="InterPro" id="IPR013525">
    <property type="entry name" value="ABC2_TM"/>
</dbReference>
<dbReference type="Proteomes" id="UP000317378">
    <property type="component" value="Unassembled WGS sequence"/>
</dbReference>
<evidence type="ECO:0000256" key="1">
    <source>
        <dbReference type="ARBA" id="ARBA00004141"/>
    </source>
</evidence>
<feature type="transmembrane region" description="Helical" evidence="6">
    <location>
        <begin position="160"/>
        <end position="180"/>
    </location>
</feature>
<dbReference type="RefSeq" id="WP_119105237.1">
    <property type="nucleotide sequence ID" value="NZ_QXMJ01000313.1"/>
</dbReference>
<feature type="transmembrane region" description="Helical" evidence="6">
    <location>
        <begin position="119"/>
        <end position="140"/>
    </location>
</feature>
<evidence type="ECO:0000256" key="6">
    <source>
        <dbReference type="RuleBase" id="RU361157"/>
    </source>
</evidence>
<feature type="transmembrane region" description="Helical" evidence="6">
    <location>
        <begin position="187"/>
        <end position="206"/>
    </location>
</feature>
<keyword evidence="6" id="KW-0813">Transport</keyword>
<proteinExistence type="inferred from homology"/>
<reference evidence="8 9" key="1">
    <citation type="submission" date="2019-06" db="EMBL/GenBank/DDBJ databases">
        <title>Streptomyces sporangiiformans sp. nov., a novel actinomycete isolated from soil in Mount Song.</title>
        <authorList>
            <person name="Han L."/>
        </authorList>
    </citation>
    <scope>NUCLEOTIDE SEQUENCE [LARGE SCALE GENOMIC DNA]</scope>
    <source>
        <strain evidence="8 9">NEAU-SSA 1</strain>
    </source>
</reference>
<keyword evidence="9" id="KW-1185">Reference proteome</keyword>
<evidence type="ECO:0000259" key="7">
    <source>
        <dbReference type="PROSITE" id="PS51012"/>
    </source>
</evidence>
<dbReference type="GO" id="GO:0046677">
    <property type="term" value="P:response to antibiotic"/>
    <property type="evidence" value="ECO:0007669"/>
    <property type="project" value="UniProtKB-KW"/>
</dbReference>
<evidence type="ECO:0000256" key="4">
    <source>
        <dbReference type="ARBA" id="ARBA00023136"/>
    </source>
</evidence>
<comment type="caution">
    <text evidence="8">The sequence shown here is derived from an EMBL/GenBank/DDBJ whole genome shotgun (WGS) entry which is preliminary data.</text>
</comment>
<dbReference type="InterPro" id="IPR000412">
    <property type="entry name" value="ABC_2_transport"/>
</dbReference>
<name>A0A505DCQ6_9ACTN</name>
<protein>
    <recommendedName>
        <fullName evidence="6">Transport permease protein</fullName>
    </recommendedName>
</protein>
<dbReference type="Pfam" id="PF01061">
    <property type="entry name" value="ABC2_membrane"/>
    <property type="match status" value="1"/>
</dbReference>
<feature type="transmembrane region" description="Helical" evidence="6">
    <location>
        <begin position="251"/>
        <end position="273"/>
    </location>
</feature>
<dbReference type="OrthoDB" id="9786643at2"/>
<organism evidence="8 9">
    <name type="scientific">Streptomyces sporangiiformans</name>
    <dbReference type="NCBI Taxonomy" id="2315329"/>
    <lineage>
        <taxon>Bacteria</taxon>
        <taxon>Bacillati</taxon>
        <taxon>Actinomycetota</taxon>
        <taxon>Actinomycetes</taxon>
        <taxon>Kitasatosporales</taxon>
        <taxon>Streptomycetaceae</taxon>
        <taxon>Streptomyces</taxon>
    </lineage>
</organism>
<gene>
    <name evidence="8" type="ORF">FGD71_038705</name>
</gene>
<dbReference type="AlphaFoldDB" id="A0A505DCQ6"/>